<feature type="transmembrane region" description="Helical" evidence="5">
    <location>
        <begin position="399"/>
        <end position="418"/>
    </location>
</feature>
<dbReference type="PANTHER" id="PTHR43373:SF1">
    <property type="entry name" value="NA(+)_H(+) ANTIPORTER SUBUNIT A"/>
    <property type="match status" value="1"/>
</dbReference>
<feature type="transmembrane region" description="Helical" evidence="5">
    <location>
        <begin position="289"/>
        <end position="312"/>
    </location>
</feature>
<gene>
    <name evidence="8" type="ORF">METZ01_LOCUS68430</name>
</gene>
<feature type="transmembrane region" description="Helical" evidence="5">
    <location>
        <begin position="128"/>
        <end position="147"/>
    </location>
</feature>
<feature type="transmembrane region" description="Helical" evidence="5">
    <location>
        <begin position="438"/>
        <end position="459"/>
    </location>
</feature>
<dbReference type="PANTHER" id="PTHR43373">
    <property type="entry name" value="NA(+)/H(+) ANTIPORTER SUBUNIT"/>
    <property type="match status" value="1"/>
</dbReference>
<comment type="subcellular location">
    <subcellularLocation>
        <location evidence="1">Membrane</location>
        <topology evidence="1">Multi-pass membrane protein</topology>
    </subcellularLocation>
</comment>
<feature type="transmembrane region" description="Helical" evidence="5">
    <location>
        <begin position="250"/>
        <end position="269"/>
    </location>
</feature>
<proteinExistence type="predicted"/>
<feature type="transmembrane region" description="Helical" evidence="5">
    <location>
        <begin position="153"/>
        <end position="171"/>
    </location>
</feature>
<reference evidence="8" key="1">
    <citation type="submission" date="2018-05" db="EMBL/GenBank/DDBJ databases">
        <authorList>
            <person name="Lanie J.A."/>
            <person name="Ng W.-L."/>
            <person name="Kazmierczak K.M."/>
            <person name="Andrzejewski T.M."/>
            <person name="Davidsen T.M."/>
            <person name="Wayne K.J."/>
            <person name="Tettelin H."/>
            <person name="Glass J.I."/>
            <person name="Rusch D."/>
            <person name="Podicherti R."/>
            <person name="Tsui H.-C.T."/>
            <person name="Winkler M.E."/>
        </authorList>
    </citation>
    <scope>NUCLEOTIDE SEQUENCE</scope>
</reference>
<dbReference type="InterPro" id="IPR001750">
    <property type="entry name" value="ND/Mrp_TM"/>
</dbReference>
<feature type="transmembrane region" description="Helical" evidence="5">
    <location>
        <begin position="361"/>
        <end position="378"/>
    </location>
</feature>
<sequence>MVGGPEATDHNGAVVSVAPTFVLVAIGAPVVAGLATLLMPRDRTVLRVLVATCGPLASLLFLGAHLWRYGVASNEEGTTAIEWVPSVHLDLGFLVDGLATFFALLVAGVGVLIVLYARAYFGDDGPSLARFFPTLGFFTSSMLGVVLADHLLLTVLFWEATSVSSFFLIGWDREDETAVKQAMQAFVTTGLGGLSLLGGVLLLGDATNIWRWSELVAGAASIGSGGTVVAAFILIFIGAASKSAQWPFHYWLPGAMLAPTPVSAFLHSATMVKAGVFLLGRLLPVFGLLSIWLPVVVAFGAVTMLLGAVLALRQHDLKLIFAYTTVSQLGLFTCMYGLGGAANGHGGAAIDWDLSQIASHALYKAPLFLVAGALAHRVGARRLPELFGLWRRRVPGARLLVVVLLAAGYALAGGPGTVNFVAKELFFGAVHHAAGSHPLLVVVSVMAVLTAMCNVAIAVRLTATVFGWRTGVEDEGIEPVIASHAHDRWGSLLWLPAAGLVALQYVGGLVPPLWNSAFRRIEVNANDVAFADGLPW</sequence>
<keyword evidence="2 5" id="KW-0812">Transmembrane</keyword>
<feature type="transmembrane region" description="Helical" evidence="5">
    <location>
        <begin position="93"/>
        <end position="116"/>
    </location>
</feature>
<feature type="domain" description="NADH:quinone oxidoreductase/Mrp antiporter transmembrane" evidence="6">
    <location>
        <begin position="148"/>
        <end position="449"/>
    </location>
</feature>
<feature type="transmembrane region" description="Helical" evidence="5">
    <location>
        <begin position="215"/>
        <end position="238"/>
    </location>
</feature>
<feature type="domain" description="NADH-Ubiquinone oxidoreductase (complex I) chain 5 N-terminal" evidence="7">
    <location>
        <begin position="85"/>
        <end position="132"/>
    </location>
</feature>
<organism evidence="8">
    <name type="scientific">marine metagenome</name>
    <dbReference type="NCBI Taxonomy" id="408172"/>
    <lineage>
        <taxon>unclassified sequences</taxon>
        <taxon>metagenomes</taxon>
        <taxon>ecological metagenomes</taxon>
    </lineage>
</organism>
<evidence type="ECO:0000256" key="1">
    <source>
        <dbReference type="ARBA" id="ARBA00004141"/>
    </source>
</evidence>
<dbReference type="AlphaFoldDB" id="A0A381THH4"/>
<feature type="transmembrane region" description="Helical" evidence="5">
    <location>
        <begin position="183"/>
        <end position="203"/>
    </location>
</feature>
<dbReference type="GO" id="GO:0016020">
    <property type="term" value="C:membrane"/>
    <property type="evidence" value="ECO:0007669"/>
    <property type="project" value="UniProtKB-SubCell"/>
</dbReference>
<feature type="transmembrane region" description="Helical" evidence="5">
    <location>
        <begin position="12"/>
        <end position="38"/>
    </location>
</feature>
<dbReference type="InterPro" id="IPR001516">
    <property type="entry name" value="Proton_antipo_N"/>
</dbReference>
<accession>A0A381THH4</accession>
<protein>
    <recommendedName>
        <fullName evidence="9">NADH:quinone oxidoreductase/Mrp antiporter membrane subunit domain-containing protein</fullName>
    </recommendedName>
</protein>
<evidence type="ECO:0000313" key="8">
    <source>
        <dbReference type="EMBL" id="SVA15576.1"/>
    </source>
</evidence>
<feature type="non-terminal residue" evidence="8">
    <location>
        <position position="536"/>
    </location>
</feature>
<dbReference type="InterPro" id="IPR050616">
    <property type="entry name" value="CPA3_Na-H_Antiporter_A"/>
</dbReference>
<dbReference type="Pfam" id="PF00361">
    <property type="entry name" value="Proton_antipo_M"/>
    <property type="match status" value="1"/>
</dbReference>
<evidence type="ECO:0008006" key="9">
    <source>
        <dbReference type="Google" id="ProtNLM"/>
    </source>
</evidence>
<keyword evidence="3 5" id="KW-1133">Transmembrane helix</keyword>
<evidence type="ECO:0000256" key="2">
    <source>
        <dbReference type="ARBA" id="ARBA00022692"/>
    </source>
</evidence>
<dbReference type="PRINTS" id="PR01434">
    <property type="entry name" value="NADHDHGNASE5"/>
</dbReference>
<feature type="transmembrane region" description="Helical" evidence="5">
    <location>
        <begin position="319"/>
        <end position="341"/>
    </location>
</feature>
<evidence type="ECO:0000256" key="5">
    <source>
        <dbReference type="SAM" id="Phobius"/>
    </source>
</evidence>
<dbReference type="EMBL" id="UINC01004606">
    <property type="protein sequence ID" value="SVA15576.1"/>
    <property type="molecule type" value="Genomic_DNA"/>
</dbReference>
<evidence type="ECO:0000256" key="3">
    <source>
        <dbReference type="ARBA" id="ARBA00022989"/>
    </source>
</evidence>
<dbReference type="Pfam" id="PF00662">
    <property type="entry name" value="Proton_antipo_N"/>
    <property type="match status" value="1"/>
</dbReference>
<keyword evidence="4 5" id="KW-0472">Membrane</keyword>
<feature type="transmembrane region" description="Helical" evidence="5">
    <location>
        <begin position="45"/>
        <end position="67"/>
    </location>
</feature>
<evidence type="ECO:0000256" key="4">
    <source>
        <dbReference type="ARBA" id="ARBA00023136"/>
    </source>
</evidence>
<evidence type="ECO:0000259" key="7">
    <source>
        <dbReference type="Pfam" id="PF00662"/>
    </source>
</evidence>
<name>A0A381THH4_9ZZZZ</name>
<evidence type="ECO:0000259" key="6">
    <source>
        <dbReference type="Pfam" id="PF00361"/>
    </source>
</evidence>